<dbReference type="RefSeq" id="WP_074672390.1">
    <property type="nucleotide sequence ID" value="NZ_FNQG01000008.1"/>
</dbReference>
<gene>
    <name evidence="1" type="ORF">SAMN05660648_01934</name>
</gene>
<sequence length="124" mass="14321">MNVHDSMVVRYSADLENETFAMYLKPDTEEGVKEVNFEGVLAHWFEYVASWNVLYDIEELDVKTFTSYFKKVLLEGESDGWPLFFETLEDLEEQLVNKGYKTYYISGCCGITGFVIAEQVSVKV</sequence>
<evidence type="ECO:0000313" key="1">
    <source>
        <dbReference type="EMBL" id="SEA10046.1"/>
    </source>
</evidence>
<dbReference type="AlphaFoldDB" id="A0A1H3YEU4"/>
<protein>
    <submittedName>
        <fullName evidence="1">Uncharacterized protein</fullName>
    </submittedName>
</protein>
<accession>A0A1H3YEU4</accession>
<dbReference type="OrthoDB" id="1913516at2"/>
<reference evidence="1 2" key="1">
    <citation type="submission" date="2016-10" db="EMBL/GenBank/DDBJ databases">
        <authorList>
            <person name="de Groot N.N."/>
        </authorList>
    </citation>
    <scope>NUCLEOTIDE SEQUENCE [LARGE SCALE GENOMIC DNA]</scope>
    <source>
        <strain evidence="1 2">DSM 2872</strain>
    </source>
</reference>
<dbReference type="Proteomes" id="UP000183469">
    <property type="component" value="Unassembled WGS sequence"/>
</dbReference>
<proteinExistence type="predicted"/>
<evidence type="ECO:0000313" key="2">
    <source>
        <dbReference type="Proteomes" id="UP000183469"/>
    </source>
</evidence>
<dbReference type="EMBL" id="FNQG01000008">
    <property type="protein sequence ID" value="SEA10046.1"/>
    <property type="molecule type" value="Genomic_DNA"/>
</dbReference>
<organism evidence="1 2">
    <name type="scientific">Selenomonas ruminantium</name>
    <dbReference type="NCBI Taxonomy" id="971"/>
    <lineage>
        <taxon>Bacteria</taxon>
        <taxon>Bacillati</taxon>
        <taxon>Bacillota</taxon>
        <taxon>Negativicutes</taxon>
        <taxon>Selenomonadales</taxon>
        <taxon>Selenomonadaceae</taxon>
        <taxon>Selenomonas</taxon>
    </lineage>
</organism>
<name>A0A1H3YEU4_SELRU</name>